<feature type="non-terminal residue" evidence="3">
    <location>
        <position position="1"/>
    </location>
</feature>
<protein>
    <submittedName>
        <fullName evidence="3">Uncharacterized protein</fullName>
    </submittedName>
</protein>
<proteinExistence type="predicted"/>
<name>A0A0F9IPH3_9ZZZZ</name>
<evidence type="ECO:0000256" key="1">
    <source>
        <dbReference type="SAM" id="MobiDB-lite"/>
    </source>
</evidence>
<dbReference type="EMBL" id="LAZR01011918">
    <property type="protein sequence ID" value="KKM53904.1"/>
    <property type="molecule type" value="Genomic_DNA"/>
</dbReference>
<organism evidence="3">
    <name type="scientific">marine sediment metagenome</name>
    <dbReference type="NCBI Taxonomy" id="412755"/>
    <lineage>
        <taxon>unclassified sequences</taxon>
        <taxon>metagenomes</taxon>
        <taxon>ecological metagenomes</taxon>
    </lineage>
</organism>
<keyword evidence="2" id="KW-0812">Transmembrane</keyword>
<gene>
    <name evidence="3" type="ORF">LCGC14_1554020</name>
</gene>
<dbReference type="AlphaFoldDB" id="A0A0F9IPH3"/>
<feature type="transmembrane region" description="Helical" evidence="2">
    <location>
        <begin position="258"/>
        <end position="280"/>
    </location>
</feature>
<feature type="region of interest" description="Disordered" evidence="1">
    <location>
        <begin position="350"/>
        <end position="415"/>
    </location>
</feature>
<evidence type="ECO:0000313" key="3">
    <source>
        <dbReference type="EMBL" id="KKM53904.1"/>
    </source>
</evidence>
<keyword evidence="2" id="KW-1133">Transmembrane helix</keyword>
<evidence type="ECO:0000256" key="2">
    <source>
        <dbReference type="SAM" id="Phobius"/>
    </source>
</evidence>
<accession>A0A0F9IPH3</accession>
<feature type="compositionally biased region" description="Basic and acidic residues" evidence="1">
    <location>
        <begin position="376"/>
        <end position="415"/>
    </location>
</feature>
<sequence length="415" mass="46420">TELKEIGNYYLYVTLHKQNYKPKSALINLEILSRKFSYALQPGKIVDGIMTIENGDAIDLSISLDDLTRNISLQNATVSMSFQNTNYTFTEGGSGSYSVNIDDYTPLDEDATSETATTTIIISKVNFTTQIIDVTILLNNRIFDSTFSEEFVDNLVVVISGNRLTFDVTLENSNDQSLITDAIITLSISNQTYEGLVITNNGDGSYTFNFGTSYPEAFTASTTLSGEITIQKTYYKTQTIPITIQIKMTEIFPGVPTFYFILITAAVIGIVGSIVAYRVIQQARIPKHVKKIRKVKSLIKSKKKIADIASVPSKKEMLAKIFGADWKTIGLEIGDSLGLKDIKAKKISMKEKEPKEKKIKRVKEVKAPKEKKIKKEKPVKEKIEKKKSITKKVPEEKSAEEKTPKTEKKEKGEDE</sequence>
<feature type="compositionally biased region" description="Basic and acidic residues" evidence="1">
    <location>
        <begin position="350"/>
        <end position="370"/>
    </location>
</feature>
<reference evidence="3" key="1">
    <citation type="journal article" date="2015" name="Nature">
        <title>Complex archaea that bridge the gap between prokaryotes and eukaryotes.</title>
        <authorList>
            <person name="Spang A."/>
            <person name="Saw J.H."/>
            <person name="Jorgensen S.L."/>
            <person name="Zaremba-Niedzwiedzka K."/>
            <person name="Martijn J."/>
            <person name="Lind A.E."/>
            <person name="van Eijk R."/>
            <person name="Schleper C."/>
            <person name="Guy L."/>
            <person name="Ettema T.J."/>
        </authorList>
    </citation>
    <scope>NUCLEOTIDE SEQUENCE</scope>
</reference>
<comment type="caution">
    <text evidence="3">The sequence shown here is derived from an EMBL/GenBank/DDBJ whole genome shotgun (WGS) entry which is preliminary data.</text>
</comment>
<keyword evidence="2" id="KW-0472">Membrane</keyword>